<gene>
    <name evidence="2" type="ORF">DX914_17995</name>
</gene>
<proteinExistence type="predicted"/>
<feature type="transmembrane region" description="Helical" evidence="1">
    <location>
        <begin position="63"/>
        <end position="80"/>
    </location>
</feature>
<evidence type="ECO:0000313" key="2">
    <source>
        <dbReference type="EMBL" id="RDZ26165.1"/>
    </source>
</evidence>
<feature type="transmembrane region" description="Helical" evidence="1">
    <location>
        <begin position="6"/>
        <end position="26"/>
    </location>
</feature>
<dbReference type="RefSeq" id="WP_115861383.1">
    <property type="nucleotide sequence ID" value="NZ_QTSU01000004.1"/>
</dbReference>
<comment type="caution">
    <text evidence="2">The sequence shown here is derived from an EMBL/GenBank/DDBJ whole genome shotgun (WGS) entry which is preliminary data.</text>
</comment>
<keyword evidence="1" id="KW-0812">Transmembrane</keyword>
<reference evidence="2 3" key="1">
    <citation type="submission" date="2018-08" db="EMBL/GenBank/DDBJ databases">
        <title>Lysobacter sp. zong2l5, whole genome shotgun sequence.</title>
        <authorList>
            <person name="Zhang X."/>
            <person name="Feng G."/>
            <person name="Zhu H."/>
        </authorList>
    </citation>
    <scope>NUCLEOTIDE SEQUENCE [LARGE SCALE GENOMIC DNA]</scope>
    <source>
        <strain evidence="3">zong2l5</strain>
    </source>
</reference>
<feature type="transmembrane region" description="Helical" evidence="1">
    <location>
        <begin position="38"/>
        <end position="57"/>
    </location>
</feature>
<evidence type="ECO:0000256" key="1">
    <source>
        <dbReference type="SAM" id="Phobius"/>
    </source>
</evidence>
<protein>
    <recommendedName>
        <fullName evidence="4">Diguanylate cyclase</fullName>
    </recommendedName>
</protein>
<dbReference type="Proteomes" id="UP000264492">
    <property type="component" value="Unassembled WGS sequence"/>
</dbReference>
<dbReference type="AlphaFoldDB" id="A0A371JWZ5"/>
<feature type="transmembrane region" description="Helical" evidence="1">
    <location>
        <begin position="101"/>
        <end position="118"/>
    </location>
</feature>
<keyword evidence="1" id="KW-0472">Membrane</keyword>
<evidence type="ECO:0008006" key="4">
    <source>
        <dbReference type="Google" id="ProtNLM"/>
    </source>
</evidence>
<organism evidence="2 3">
    <name type="scientific">Lysobacter silvisoli</name>
    <dbReference type="NCBI Taxonomy" id="2293254"/>
    <lineage>
        <taxon>Bacteria</taxon>
        <taxon>Pseudomonadati</taxon>
        <taxon>Pseudomonadota</taxon>
        <taxon>Gammaproteobacteria</taxon>
        <taxon>Lysobacterales</taxon>
        <taxon>Lysobacteraceae</taxon>
        <taxon>Lysobacter</taxon>
    </lineage>
</organism>
<sequence>MNAALYTGYLIWLLAGLADFICHRRTDLPRTSGLRESSLHLLQLGLMGVGISLAMALVLTRSVLVVLTMLVLAHAVVGYLDTRSAYGRRDLRPIEQHVHSVLDMAPIAGLAIAVFVYADTSLSGWHRRAPALGPAAWIAAIAPALVLCVAPALLEFRAAWALRCVRRPDEVRDA</sequence>
<feature type="transmembrane region" description="Helical" evidence="1">
    <location>
        <begin position="134"/>
        <end position="154"/>
    </location>
</feature>
<keyword evidence="3" id="KW-1185">Reference proteome</keyword>
<dbReference type="OrthoDB" id="6028296at2"/>
<accession>A0A371JWZ5</accession>
<dbReference type="EMBL" id="QTSU01000004">
    <property type="protein sequence ID" value="RDZ26165.1"/>
    <property type="molecule type" value="Genomic_DNA"/>
</dbReference>
<name>A0A371JWZ5_9GAMM</name>
<evidence type="ECO:0000313" key="3">
    <source>
        <dbReference type="Proteomes" id="UP000264492"/>
    </source>
</evidence>
<keyword evidence="1" id="KW-1133">Transmembrane helix</keyword>